<reference evidence="2 3" key="1">
    <citation type="submission" date="2018-08" db="EMBL/GenBank/DDBJ databases">
        <title>Draft genome of the lignicolous fungus Coniochaeta pulveracea.</title>
        <authorList>
            <person name="Borstlap C.J."/>
            <person name="De Witt R.N."/>
            <person name="Botha A."/>
            <person name="Volschenk H."/>
        </authorList>
    </citation>
    <scope>NUCLEOTIDE SEQUENCE [LARGE SCALE GENOMIC DNA]</scope>
    <source>
        <strain evidence="2 3">CAB683</strain>
    </source>
</reference>
<dbReference type="Proteomes" id="UP000275385">
    <property type="component" value="Unassembled WGS sequence"/>
</dbReference>
<feature type="compositionally biased region" description="Basic and acidic residues" evidence="1">
    <location>
        <begin position="507"/>
        <end position="520"/>
    </location>
</feature>
<dbReference type="PANTHER" id="PTHR16220:SF0">
    <property type="entry name" value="WD REPEAT-CONTAINING PROTEIN WRAP73"/>
    <property type="match status" value="1"/>
</dbReference>
<keyword evidence="3" id="KW-1185">Reference proteome</keyword>
<proteinExistence type="predicted"/>
<evidence type="ECO:0000313" key="3">
    <source>
        <dbReference type="Proteomes" id="UP000275385"/>
    </source>
</evidence>
<dbReference type="GO" id="GO:1990810">
    <property type="term" value="P:microtubule anchoring at mitotic spindle pole body"/>
    <property type="evidence" value="ECO:0007669"/>
    <property type="project" value="TreeGrafter"/>
</dbReference>
<accession>A0A420YJW1</accession>
<evidence type="ECO:0000256" key="1">
    <source>
        <dbReference type="SAM" id="MobiDB-lite"/>
    </source>
</evidence>
<evidence type="ECO:0000313" key="2">
    <source>
        <dbReference type="EMBL" id="RKU48178.1"/>
    </source>
</evidence>
<sequence>MRFSRAVRSSKQCLPSPNGLLIATLFHSVVNIRDVRTLDVVKIISLPSDLSGPVYSFQWSPSSLLVLVAVGDQIVVLSAIPDGTFQATIGNAVPPGAKPLAIGFGPVDTEIWVFSSFGLKLTLFDLQTSRGVEINNPKFHTASSACNGLSFRSGSNHLAIMTRAAGRDVISIHDSVSKRILRSWQPDTIDAQGLAWSPDGKWLIVWESESQGHKVIFYTPDGNLFRTWVGPSSPTPECQHYQLGAGVKLVRFSGDARQLAIGDNSRGVYIIDMTSIKESMLLAHPHTIVPRETVQVWQEQVNTLEAASPVHTFIKADQALLPPTRASTDNADTRVGTKSISFDSSSSLVATMMNDSLGTLWIWDTHASELRAVLLFHADIQTVSWHPSCRETLMIRCDGELYSNIVFVWDPLSKGPRTLDFTPQLLQQKASGKSQACWLHMKDTEHPSLFFSDSHSYVLAVIAESVRESVYWEDGWDSEKRQREESPLELVPADITVDNSLSEDEDGHASELEDTFIHKH</sequence>
<name>A0A420YJW1_9PEZI</name>
<dbReference type="Gene3D" id="2.130.10.10">
    <property type="entry name" value="YVTN repeat-like/Quinoprotein amine dehydrogenase"/>
    <property type="match status" value="2"/>
</dbReference>
<evidence type="ECO:0008006" key="4">
    <source>
        <dbReference type="Google" id="ProtNLM"/>
    </source>
</evidence>
<organism evidence="2 3">
    <name type="scientific">Coniochaeta pulveracea</name>
    <dbReference type="NCBI Taxonomy" id="177199"/>
    <lineage>
        <taxon>Eukaryota</taxon>
        <taxon>Fungi</taxon>
        <taxon>Dikarya</taxon>
        <taxon>Ascomycota</taxon>
        <taxon>Pezizomycotina</taxon>
        <taxon>Sordariomycetes</taxon>
        <taxon>Sordariomycetidae</taxon>
        <taxon>Coniochaetales</taxon>
        <taxon>Coniochaetaceae</taxon>
        <taxon>Coniochaeta</taxon>
    </lineage>
</organism>
<feature type="region of interest" description="Disordered" evidence="1">
    <location>
        <begin position="483"/>
        <end position="520"/>
    </location>
</feature>
<gene>
    <name evidence="2" type="ORF">DL546_009457</name>
</gene>
<dbReference type="AlphaFoldDB" id="A0A420YJW1"/>
<dbReference type="OrthoDB" id="308690at2759"/>
<dbReference type="GO" id="GO:0005815">
    <property type="term" value="C:microtubule organizing center"/>
    <property type="evidence" value="ECO:0007669"/>
    <property type="project" value="TreeGrafter"/>
</dbReference>
<dbReference type="PANTHER" id="PTHR16220">
    <property type="entry name" value="WD REPEAT PROTEIN 8-RELATED"/>
    <property type="match status" value="1"/>
</dbReference>
<dbReference type="InterPro" id="IPR015943">
    <property type="entry name" value="WD40/YVTN_repeat-like_dom_sf"/>
</dbReference>
<dbReference type="InterPro" id="IPR052778">
    <property type="entry name" value="Centrosome-WD_assoc"/>
</dbReference>
<protein>
    <recommendedName>
        <fullName evidence="4">WD repeat-containing protein wrap73</fullName>
    </recommendedName>
</protein>
<comment type="caution">
    <text evidence="2">The sequence shown here is derived from an EMBL/GenBank/DDBJ whole genome shotgun (WGS) entry which is preliminary data.</text>
</comment>
<dbReference type="GO" id="GO:1990811">
    <property type="term" value="C:MWP complex"/>
    <property type="evidence" value="ECO:0007669"/>
    <property type="project" value="TreeGrafter"/>
</dbReference>
<dbReference type="EMBL" id="QVQW01000006">
    <property type="protein sequence ID" value="RKU48178.1"/>
    <property type="molecule type" value="Genomic_DNA"/>
</dbReference>
<dbReference type="STRING" id="177199.A0A420YJW1"/>
<dbReference type="SUPFAM" id="SSF82171">
    <property type="entry name" value="DPP6 N-terminal domain-like"/>
    <property type="match status" value="1"/>
</dbReference>